<gene>
    <name evidence="2" type="ORF">SEPCBS119000_000927</name>
</gene>
<proteinExistence type="predicted"/>
<evidence type="ECO:0000313" key="3">
    <source>
        <dbReference type="Proteomes" id="UP001642502"/>
    </source>
</evidence>
<comment type="caution">
    <text evidence="2">The sequence shown here is derived from an EMBL/GenBank/DDBJ whole genome shotgun (WGS) entry which is preliminary data.</text>
</comment>
<accession>A0ABP0D7Y8</accession>
<dbReference type="Pfam" id="PF17648">
    <property type="entry name" value="Luciferase"/>
    <property type="match status" value="1"/>
</dbReference>
<evidence type="ECO:0000259" key="1">
    <source>
        <dbReference type="Pfam" id="PF17648"/>
    </source>
</evidence>
<dbReference type="EMBL" id="CAWUON010000006">
    <property type="protein sequence ID" value="CAK7264319.1"/>
    <property type="molecule type" value="Genomic_DNA"/>
</dbReference>
<name>A0ABP0D7Y8_9PEZI</name>
<reference evidence="2 3" key="1">
    <citation type="submission" date="2024-01" db="EMBL/GenBank/DDBJ databases">
        <authorList>
            <person name="Allen C."/>
            <person name="Tagirdzhanova G."/>
        </authorList>
    </citation>
    <scope>NUCLEOTIDE SEQUENCE [LARGE SCALE GENOMIC DNA]</scope>
    <source>
        <strain evidence="2 3">CBS 119000</strain>
    </source>
</reference>
<dbReference type="InterPro" id="IPR040841">
    <property type="entry name" value="Luciferase_dom"/>
</dbReference>
<keyword evidence="3" id="KW-1185">Reference proteome</keyword>
<feature type="domain" description="Luciferase" evidence="1">
    <location>
        <begin position="185"/>
        <end position="257"/>
    </location>
</feature>
<evidence type="ECO:0000313" key="2">
    <source>
        <dbReference type="EMBL" id="CAK7264319.1"/>
    </source>
</evidence>
<organism evidence="2 3">
    <name type="scientific">Sporothrix epigloea</name>
    <dbReference type="NCBI Taxonomy" id="1892477"/>
    <lineage>
        <taxon>Eukaryota</taxon>
        <taxon>Fungi</taxon>
        <taxon>Dikarya</taxon>
        <taxon>Ascomycota</taxon>
        <taxon>Pezizomycotina</taxon>
        <taxon>Sordariomycetes</taxon>
        <taxon>Sordariomycetidae</taxon>
        <taxon>Ophiostomatales</taxon>
        <taxon>Ophiostomataceae</taxon>
        <taxon>Sporothrix</taxon>
    </lineage>
</organism>
<protein>
    <recommendedName>
        <fullName evidence="1">Luciferase domain-containing protein</fullName>
    </recommendedName>
</protein>
<dbReference type="Proteomes" id="UP001642502">
    <property type="component" value="Unassembled WGS sequence"/>
</dbReference>
<sequence>MAALSILPSMSSEPAKDAIEYKASIVGIKELVPELPVDSHKPAANAAAASYGIPHSLDSFLDRPLARRARPLLTTGRSSLTKGLLEQEHQNHSYMFDHEPDVHHIQDNYTPSYRGRSTRPRESEVENLRFEMGDFIKSTVWANHDLICLRPSVCEQHLVDAPTAKGICVGSFGIDAPSWLLFTQGEHLHLHADGSTHMILSLVDAAKAADSGWVERFALPTTGPKDERRLDCTQYVYVLAPKCASELADWKRLVLASVRFCTATLRAQPIRRPERL</sequence>